<dbReference type="SMART" id="SM01193">
    <property type="entry name" value="Enolase_N"/>
    <property type="match status" value="1"/>
</dbReference>
<keyword evidence="11" id="KW-1185">Reference proteome</keyword>
<evidence type="ECO:0000313" key="10">
    <source>
        <dbReference type="Ensembl" id="ENSHCOP00000021497.1"/>
    </source>
</evidence>
<dbReference type="Ensembl" id="ENSHCOT00000003485.1">
    <property type="protein sequence ID" value="ENSHCOP00000021497.1"/>
    <property type="gene ID" value="ENSHCOG00000008409.1"/>
</dbReference>
<dbReference type="GO" id="GO:0006096">
    <property type="term" value="P:glycolytic process"/>
    <property type="evidence" value="ECO:0007669"/>
    <property type="project" value="UniProtKB-UniPathway"/>
</dbReference>
<dbReference type="EC" id="4.2.1.11" evidence="3"/>
<keyword evidence="4" id="KW-0324">Glycolysis</keyword>
<dbReference type="GO" id="GO:0000287">
    <property type="term" value="F:magnesium ion binding"/>
    <property type="evidence" value="ECO:0007669"/>
    <property type="project" value="InterPro"/>
</dbReference>
<dbReference type="InterPro" id="IPR020810">
    <property type="entry name" value="Enolase_C"/>
</dbReference>
<dbReference type="SMART" id="SM01192">
    <property type="entry name" value="Enolase_C"/>
    <property type="match status" value="1"/>
</dbReference>
<reference evidence="10" key="2">
    <citation type="submission" date="2025-09" db="UniProtKB">
        <authorList>
            <consortium name="Ensembl"/>
        </authorList>
    </citation>
    <scope>IDENTIFICATION</scope>
</reference>
<dbReference type="PANTHER" id="PTHR11902">
    <property type="entry name" value="ENOLASE"/>
    <property type="match status" value="1"/>
</dbReference>
<dbReference type="InterPro" id="IPR000941">
    <property type="entry name" value="Enolase"/>
</dbReference>
<evidence type="ECO:0000256" key="5">
    <source>
        <dbReference type="ARBA" id="ARBA00023239"/>
    </source>
</evidence>
<protein>
    <recommendedName>
        <fullName evidence="3">phosphopyruvate hydratase</fullName>
        <ecNumber evidence="3">4.2.1.11</ecNumber>
    </recommendedName>
    <alternativeName>
        <fullName evidence="6">2-phospho-D-glycerate hydro-lyase</fullName>
    </alternativeName>
</protein>
<dbReference type="AlphaFoldDB" id="A0A3Q2YS38"/>
<feature type="domain" description="Enolase N-terminal" evidence="9">
    <location>
        <begin position="39"/>
        <end position="210"/>
    </location>
</feature>
<sequence>MDVWKPCCFTIDRQMKALFFFFFFFKTLNEYKQVMSNHFQSLCARSRGMGYHFFPGMSSAAISSHLGQKETFANWQAKSEERAHHVMTAVQWIAEPLNLMLKGQTPCDQSEVDQKLSNFFLARQQEEKEMKEKEESPSSGEQEVEIPSPPPEKKKEKKADKKKKGASEKPFCPAEPPEPVLPGCLAIGSVSLAVAKSGAEIKGIPLYKYIRNLKNPEDQDGFHIPISLVTLLSCGKTSPGKLNLLEEVILIPNAGQQVKQVLNSPTTHINRQSIPPSPHGHFVCYKVTQAILSENGVLPMSFDRPEQALDLISEACNNLALALGTEIHLALSCAGPDLMDYTKEKYEIATGGFKSADELVTMYQNLVSKYTAVVALIDPFRREDREQWEKLSTVIGQSCVLLSDATYKPQAPPLPGVTGYLLKHINEITVSDLIRITSEQIFVFFLTLSLVFQAVGLGLDYVKLGGLTSAERMTKYNRLLSIEEELSQQGILVPKEQHSLPLFHETEEEEHTFLVLPSINHFLSTAFNNHITAETFSLFIS</sequence>
<evidence type="ECO:0000256" key="2">
    <source>
        <dbReference type="ARBA" id="ARBA00009604"/>
    </source>
</evidence>
<dbReference type="InterPro" id="IPR029017">
    <property type="entry name" value="Enolase-like_N"/>
</dbReference>
<evidence type="ECO:0000256" key="1">
    <source>
        <dbReference type="ARBA" id="ARBA00005031"/>
    </source>
</evidence>
<dbReference type="Pfam" id="PF00113">
    <property type="entry name" value="Enolase_C"/>
    <property type="match status" value="1"/>
</dbReference>
<dbReference type="GeneTree" id="ENSGT00950000182805"/>
<accession>A0A3Q2YS38</accession>
<dbReference type="SUPFAM" id="SSF51604">
    <property type="entry name" value="Enolase C-terminal domain-like"/>
    <property type="match status" value="1"/>
</dbReference>
<evidence type="ECO:0000259" key="9">
    <source>
        <dbReference type="SMART" id="SM01193"/>
    </source>
</evidence>
<keyword evidence="5" id="KW-0456">Lyase</keyword>
<evidence type="ECO:0000256" key="7">
    <source>
        <dbReference type="SAM" id="MobiDB-lite"/>
    </source>
</evidence>
<dbReference type="InterPro" id="IPR036849">
    <property type="entry name" value="Enolase-like_C_sf"/>
</dbReference>
<dbReference type="GO" id="GO:0004634">
    <property type="term" value="F:phosphopyruvate hydratase activity"/>
    <property type="evidence" value="ECO:0007669"/>
    <property type="project" value="UniProtKB-EC"/>
</dbReference>
<proteinExistence type="inferred from homology"/>
<dbReference type="InterPro" id="IPR020811">
    <property type="entry name" value="Enolase_N"/>
</dbReference>
<comment type="similarity">
    <text evidence="2">Belongs to the enolase family.</text>
</comment>
<name>A0A3Q2YS38_HIPCM</name>
<dbReference type="PANTHER" id="PTHR11902:SF30">
    <property type="entry name" value="ENOLASE 4"/>
    <property type="match status" value="1"/>
</dbReference>
<dbReference type="STRING" id="109280.ENSHCOP00000021497"/>
<dbReference type="GO" id="GO:0000015">
    <property type="term" value="C:phosphopyruvate hydratase complex"/>
    <property type="evidence" value="ECO:0007669"/>
    <property type="project" value="InterPro"/>
</dbReference>
<evidence type="ECO:0000313" key="11">
    <source>
        <dbReference type="Proteomes" id="UP000264820"/>
    </source>
</evidence>
<evidence type="ECO:0000256" key="6">
    <source>
        <dbReference type="ARBA" id="ARBA00031125"/>
    </source>
</evidence>
<dbReference type="UniPathway" id="UPA00109">
    <property type="reaction ID" value="UER00187"/>
</dbReference>
<dbReference type="SUPFAM" id="SSF54826">
    <property type="entry name" value="Enolase N-terminal domain-like"/>
    <property type="match status" value="1"/>
</dbReference>
<evidence type="ECO:0000259" key="8">
    <source>
        <dbReference type="SMART" id="SM01192"/>
    </source>
</evidence>
<evidence type="ECO:0000256" key="4">
    <source>
        <dbReference type="ARBA" id="ARBA00023152"/>
    </source>
</evidence>
<feature type="domain" description="Enolase C-terminal TIM barrel" evidence="8">
    <location>
        <begin position="221"/>
        <end position="500"/>
    </location>
</feature>
<reference evidence="10" key="1">
    <citation type="submission" date="2025-08" db="UniProtKB">
        <authorList>
            <consortium name="Ensembl"/>
        </authorList>
    </citation>
    <scope>IDENTIFICATION</scope>
</reference>
<feature type="region of interest" description="Disordered" evidence="7">
    <location>
        <begin position="126"/>
        <end position="175"/>
    </location>
</feature>
<comment type="pathway">
    <text evidence="1">Carbohydrate degradation; glycolysis; pyruvate from D-glyceraldehyde 3-phosphate: step 4/5.</text>
</comment>
<dbReference type="Gene3D" id="3.20.20.120">
    <property type="entry name" value="Enolase-like C-terminal domain"/>
    <property type="match status" value="1"/>
</dbReference>
<dbReference type="Gene3D" id="3.30.390.10">
    <property type="entry name" value="Enolase-like, N-terminal domain"/>
    <property type="match status" value="1"/>
</dbReference>
<dbReference type="Proteomes" id="UP000264820">
    <property type="component" value="Unplaced"/>
</dbReference>
<organism evidence="10 11">
    <name type="scientific">Hippocampus comes</name>
    <name type="common">Tiger tail seahorse</name>
    <dbReference type="NCBI Taxonomy" id="109280"/>
    <lineage>
        <taxon>Eukaryota</taxon>
        <taxon>Metazoa</taxon>
        <taxon>Chordata</taxon>
        <taxon>Craniata</taxon>
        <taxon>Vertebrata</taxon>
        <taxon>Euteleostomi</taxon>
        <taxon>Actinopterygii</taxon>
        <taxon>Neopterygii</taxon>
        <taxon>Teleostei</taxon>
        <taxon>Neoteleostei</taxon>
        <taxon>Acanthomorphata</taxon>
        <taxon>Syngnathiaria</taxon>
        <taxon>Syngnathiformes</taxon>
        <taxon>Syngnathoidei</taxon>
        <taxon>Syngnathidae</taxon>
        <taxon>Hippocampus</taxon>
    </lineage>
</organism>
<evidence type="ECO:0000256" key="3">
    <source>
        <dbReference type="ARBA" id="ARBA00012058"/>
    </source>
</evidence>
<feature type="compositionally biased region" description="Basic and acidic residues" evidence="7">
    <location>
        <begin position="126"/>
        <end position="136"/>
    </location>
</feature>